<dbReference type="CDD" id="cd00106">
    <property type="entry name" value="KISc"/>
    <property type="match status" value="1"/>
</dbReference>
<dbReference type="PANTHER" id="PTHR21608">
    <property type="entry name" value="KINESIN-LIKE PROTEIN CG14535"/>
    <property type="match status" value="1"/>
</dbReference>
<feature type="region of interest" description="Disordered" evidence="11">
    <location>
        <begin position="738"/>
        <end position="793"/>
    </location>
</feature>
<keyword evidence="2" id="KW-0963">Cytoplasm</keyword>
<feature type="region of interest" description="Disordered" evidence="11">
    <location>
        <begin position="1275"/>
        <end position="1467"/>
    </location>
</feature>
<evidence type="ECO:0000256" key="9">
    <source>
        <dbReference type="PROSITE-ProRule" id="PRU00283"/>
    </source>
</evidence>
<comment type="subcellular location">
    <subcellularLocation>
        <location evidence="1">Cytoplasm</location>
        <location evidence="1">Cytoskeleton</location>
    </subcellularLocation>
</comment>
<feature type="region of interest" description="Disordered" evidence="11">
    <location>
        <begin position="871"/>
        <end position="952"/>
    </location>
</feature>
<feature type="compositionally biased region" description="Polar residues" evidence="11">
    <location>
        <begin position="1635"/>
        <end position="1668"/>
    </location>
</feature>
<feature type="compositionally biased region" description="Basic residues" evidence="11">
    <location>
        <begin position="1819"/>
        <end position="1831"/>
    </location>
</feature>
<evidence type="ECO:0000256" key="11">
    <source>
        <dbReference type="SAM" id="MobiDB-lite"/>
    </source>
</evidence>
<gene>
    <name evidence="14" type="primary">kif26ab</name>
</gene>
<feature type="compositionally biased region" description="Polar residues" evidence="11">
    <location>
        <begin position="882"/>
        <end position="930"/>
    </location>
</feature>
<evidence type="ECO:0000256" key="10">
    <source>
        <dbReference type="SAM" id="Coils"/>
    </source>
</evidence>
<keyword evidence="8" id="KW-0206">Cytoskeleton</keyword>
<feature type="region of interest" description="Disordered" evidence="11">
    <location>
        <begin position="1493"/>
        <end position="1612"/>
    </location>
</feature>
<feature type="compositionally biased region" description="Low complexity" evidence="11">
    <location>
        <begin position="1713"/>
        <end position="1726"/>
    </location>
</feature>
<keyword evidence="13" id="KW-1185">Reference proteome</keyword>
<dbReference type="SMART" id="SM00129">
    <property type="entry name" value="KISc"/>
    <property type="match status" value="1"/>
</dbReference>
<evidence type="ECO:0000256" key="8">
    <source>
        <dbReference type="ARBA" id="ARBA00023212"/>
    </source>
</evidence>
<feature type="region of interest" description="Disordered" evidence="11">
    <location>
        <begin position="252"/>
        <end position="313"/>
    </location>
</feature>
<feature type="compositionally biased region" description="Basic residues" evidence="11">
    <location>
        <begin position="761"/>
        <end position="770"/>
    </location>
</feature>
<organism evidence="13 14">
    <name type="scientific">Cottoperca gobio</name>
    <name type="common">Frogmouth</name>
    <name type="synonym">Aphritis gobio</name>
    <dbReference type="NCBI Taxonomy" id="56716"/>
    <lineage>
        <taxon>Eukaryota</taxon>
        <taxon>Metazoa</taxon>
        <taxon>Chordata</taxon>
        <taxon>Craniata</taxon>
        <taxon>Vertebrata</taxon>
        <taxon>Euteleostomi</taxon>
        <taxon>Actinopterygii</taxon>
        <taxon>Neopterygii</taxon>
        <taxon>Teleostei</taxon>
        <taxon>Neoteleostei</taxon>
        <taxon>Acanthomorphata</taxon>
        <taxon>Eupercaria</taxon>
        <taxon>Perciformes</taxon>
        <taxon>Notothenioidei</taxon>
        <taxon>Bovichtidae</taxon>
        <taxon>Cottoperca</taxon>
    </lineage>
</organism>
<keyword evidence="10" id="KW-0175">Coiled coil</keyword>
<dbReference type="InterPro" id="IPR057090">
    <property type="entry name" value="HTH_KIF26A_B_1st"/>
</dbReference>
<dbReference type="GO" id="GO:0048731">
    <property type="term" value="P:system development"/>
    <property type="evidence" value="ECO:0007669"/>
    <property type="project" value="UniProtKB-ARBA"/>
</dbReference>
<keyword evidence="7 9" id="KW-0505">Motor protein</keyword>
<dbReference type="RefSeq" id="XP_029316538.1">
    <property type="nucleotide sequence ID" value="XM_029460678.1"/>
</dbReference>
<reference evidence="14" key="1">
    <citation type="submission" date="2025-08" db="UniProtKB">
        <authorList>
            <consortium name="RefSeq"/>
        </authorList>
    </citation>
    <scope>IDENTIFICATION</scope>
</reference>
<feature type="region of interest" description="Disordered" evidence="11">
    <location>
        <begin position="997"/>
        <end position="1036"/>
    </location>
</feature>
<evidence type="ECO:0000256" key="1">
    <source>
        <dbReference type="ARBA" id="ARBA00004245"/>
    </source>
</evidence>
<evidence type="ECO:0000259" key="12">
    <source>
        <dbReference type="PROSITE" id="PS50067"/>
    </source>
</evidence>
<feature type="binding site" evidence="9">
    <location>
        <begin position="482"/>
        <end position="489"/>
    </location>
    <ligand>
        <name>ATP</name>
        <dbReference type="ChEBI" id="CHEBI:30616"/>
    </ligand>
</feature>
<dbReference type="Pfam" id="PF00225">
    <property type="entry name" value="Kinesin"/>
    <property type="match status" value="1"/>
</dbReference>
<evidence type="ECO:0000256" key="2">
    <source>
        <dbReference type="ARBA" id="ARBA00022490"/>
    </source>
</evidence>
<keyword evidence="4" id="KW-0493">Microtubule</keyword>
<dbReference type="GO" id="GO:0008017">
    <property type="term" value="F:microtubule binding"/>
    <property type="evidence" value="ECO:0007669"/>
    <property type="project" value="InterPro"/>
</dbReference>
<keyword evidence="3" id="KW-0597">Phosphoprotein</keyword>
<feature type="compositionally biased region" description="Low complexity" evidence="11">
    <location>
        <begin position="776"/>
        <end position="793"/>
    </location>
</feature>
<accession>A0A6J2RZY9</accession>
<dbReference type="KEGG" id="cgob:115027380"/>
<dbReference type="InterPro" id="IPR036961">
    <property type="entry name" value="Kinesin_motor_dom_sf"/>
</dbReference>
<feature type="region of interest" description="Disordered" evidence="11">
    <location>
        <begin position="1702"/>
        <end position="1768"/>
    </location>
</feature>
<dbReference type="SUPFAM" id="SSF52540">
    <property type="entry name" value="P-loop containing nucleoside triphosphate hydrolases"/>
    <property type="match status" value="1"/>
</dbReference>
<name>A0A6J2RZY9_COTGO</name>
<feature type="compositionally biased region" description="Polar residues" evidence="11">
    <location>
        <begin position="1351"/>
        <end position="1363"/>
    </location>
</feature>
<feature type="compositionally biased region" description="Polar residues" evidence="11">
    <location>
        <begin position="1751"/>
        <end position="1764"/>
    </location>
</feature>
<dbReference type="FunFam" id="3.40.850.10:FF:000015">
    <property type="entry name" value="Kinesin family member 26A"/>
    <property type="match status" value="1"/>
</dbReference>
<dbReference type="GO" id="GO:0003777">
    <property type="term" value="F:microtubule motor activity"/>
    <property type="evidence" value="ECO:0007669"/>
    <property type="project" value="InterPro"/>
</dbReference>
<feature type="coiled-coil region" evidence="10">
    <location>
        <begin position="1911"/>
        <end position="1945"/>
    </location>
</feature>
<dbReference type="GO" id="GO:0005524">
    <property type="term" value="F:ATP binding"/>
    <property type="evidence" value="ECO:0007669"/>
    <property type="project" value="UniProtKB-UniRule"/>
</dbReference>
<evidence type="ECO:0000256" key="5">
    <source>
        <dbReference type="ARBA" id="ARBA00022741"/>
    </source>
</evidence>
<evidence type="ECO:0000256" key="4">
    <source>
        <dbReference type="ARBA" id="ARBA00022701"/>
    </source>
</evidence>
<feature type="compositionally biased region" description="Polar residues" evidence="11">
    <location>
        <begin position="1510"/>
        <end position="1527"/>
    </location>
</feature>
<proteinExistence type="inferred from homology"/>
<feature type="domain" description="Kinesin motor" evidence="12">
    <location>
        <begin position="384"/>
        <end position="737"/>
    </location>
</feature>
<dbReference type="Gene3D" id="3.40.850.10">
    <property type="entry name" value="Kinesin motor domain"/>
    <property type="match status" value="1"/>
</dbReference>
<dbReference type="InParanoid" id="A0A6J2RZY9"/>
<feature type="compositionally biased region" description="Low complexity" evidence="11">
    <location>
        <begin position="1329"/>
        <end position="1341"/>
    </location>
</feature>
<dbReference type="Proteomes" id="UP000504630">
    <property type="component" value="Chromosome 22"/>
</dbReference>
<sequence length="2012" mass="215698">MSSFGGNSAPDGRDPNNRMFTVEGCPSGESPVTPRKRLPSAEDARCSSRPSPEGAGSVSISESEEKGGFCHQCQKKVTDLKKQALALADQNSLKDPGYASFLFEQLRRPGSHEAGVSCCQVCSTPLHQLRQEALQTLQAPVLTISSDMAALPTTSFLPQPARFTVSSSSVHAKQLSKSQPAAHSVLPLGERHRVPGWSQSPSVTSGPKTSVQVTVAGGQISGSLNSVTIQAQQYLEGVWSISRVNNFIPQPKPAPGLMGEADREVTSSEAPVTTMTTSSSSSSSTLTPCRLRSSGQTGLPEPVTNTSTSSSPSSSAAASFFIRAAQKLNLSSKRKKHQPSLLHPQEPSIYPTNFSGILLVSPPPAPPCLLRAVSKVKENPGMGKVKVMMRICPSLETADSSESQSFLKVDSRKKQLTLYDPASSPHASSGHRRSATVAVPKIFAFDAVFTQDASQAEVCSGTVAEVIQSVVNGADGCIFCFGQVKLGKTYTMIGKDSSTQSLGIVPCAISWLFKLINERKEKTGTRFSVRVSAVEIFGKDEELKDLLSEVSTGSLHEGQSPGIHLREDPICGTQLQNQSELRAPTAEKAALFLDAAIAARSTSRPNVEEEERRNSHMLFTLHIYQYRMEKSGKGGMSGGRSRLHLIDLGSCEKVLSKSRDGGGGLCLSLNALGNVIMALANGAKHVPYRDSKLTMLLRESLGNINCRTTMIAHISDSPANYTDSLTTIQLASRIHRMRKKKSKYASSSSGGESSCEEGRIRRPPHLRPFHPRTVALDPDLPSMLSDPDYSSSSEQSCDTVIYVGPGGTAISDRELSDNEGPPAFVPIIPSLNRKRCTREGPLERDHFFKCNTFAELQERLECIDGSEQPTAFVGEGKRGQASPKTEISVESSVSPKTVANISHTQEGNSPKQSPKSVATQPPCSPTTTSKLDNDNKMQCTPAERAPSDTVQNVCRTSADGEKALVSESGVSTNKLATASGSNSEPVVREKVYFNKKALPKPAPPPLQQRDSSNENTGTEERSSTRMPPVGMSHQAVKRRDPYTSPLLRAPVEVCQVRSTLRERCLDRDILRATVTLQQPIELNGEDELVFTVVEELSIGSIIDRDRPSSIISFNSDCSLQALASGSRPVSIISSINDEFDAYTSAVGGTEVNIAVVTPLQEGACVDSRGSSISSWLSEVSVCTLESEGAHSSDVFLPQAKHMGPEAAFYFDSLDMFHCVSSPRDAKNSLNDSGFSFSELDSDSAASSKLSLTKCPPSPESAKGSLRFTSKLTKAHSLSSSQLPQGPSIVHSSLPRKIKPTSSISHSSSSSNSREPTKQEAKQEDPWQRSDNLSLSDSSSTSKFLRNPPNGILSSKTSNNSNSVPRPPKVQGSTSSQRVVDGCEKSASKNPPSKMPQLRRGATTLGTVPVIHSSTDYKGTQDNISSTTSLKYSSLGKNNKANSQKASNLPRPGCTSPPPPPPVRKSSLDHKTKILLPQSALKSAYGEAGRASGARAAVSEDELEVRHRVDSTSFKTSSLNTARVTSSLKVRGPRGEAGQHYGSQMSLERCEGLSLSGSRPALSRENSGASLGSSSSKSSRSIPRFGIPNSSSSPIATCPSSPSGGSLSKTAQVKASVNPRALGTLNGSKARSLSINNCKGLSSSTKSLATPVTRNTNANLPPSGRTSAPRTPAAVSSKPGRGTIMGTKQAMRAANSRVSELATGNISGKHIRGSGDSDSGNDSGVNVSDDKSPIAMLPSPYSKITAPRRPQRYSSGHGSDNSSVLSGELPPAMGRTALFYHSGGSSGYESMIRDSEATGSASSAHDSMSESGMSSSGRTKSSKYPKKRANGFQRRRLIPAPLPESSTLGKKVSTAGQWVDLPPMSGPLKEPFEIKVYEIDDVERLQRRRQEETAEQPFQDVDKGLLYFNSKLKMLERRQQQVRELRAKYEVLLEELEDTKARLMMDPSKWMGEFEVDQTLDKESPEYLEALAQATEELEFCVNLCKSRVMMVTCFDISMPKSGAQEGLREVEV</sequence>
<feature type="compositionally biased region" description="Low complexity" evidence="11">
    <location>
        <begin position="1436"/>
        <end position="1447"/>
    </location>
</feature>
<evidence type="ECO:0000313" key="13">
    <source>
        <dbReference type="Proteomes" id="UP000504630"/>
    </source>
</evidence>
<feature type="compositionally biased region" description="Low complexity" evidence="11">
    <location>
        <begin position="304"/>
        <end position="313"/>
    </location>
</feature>
<feature type="compositionally biased region" description="Polar residues" evidence="11">
    <location>
        <begin position="1603"/>
        <end position="1612"/>
    </location>
</feature>
<dbReference type="InterPro" id="IPR027640">
    <property type="entry name" value="Kinesin-like_fam"/>
</dbReference>
<keyword evidence="6 9" id="KW-0067">ATP-binding</keyword>
<dbReference type="PANTHER" id="PTHR21608:SF6">
    <property type="entry name" value="KINESIN-LIKE PROTEIN KIF26A"/>
    <property type="match status" value="1"/>
</dbReference>
<feature type="compositionally biased region" description="Polar residues" evidence="11">
    <location>
        <begin position="1411"/>
        <end position="1435"/>
    </location>
</feature>
<dbReference type="Pfam" id="PF23081">
    <property type="entry name" value="HTH_KIF26A_B_1st"/>
    <property type="match status" value="1"/>
</dbReference>
<evidence type="ECO:0000256" key="3">
    <source>
        <dbReference type="ARBA" id="ARBA00022553"/>
    </source>
</evidence>
<feature type="region of interest" description="Disordered" evidence="11">
    <location>
        <begin position="1"/>
        <end position="63"/>
    </location>
</feature>
<feature type="region of interest" description="Disordered" evidence="11">
    <location>
        <begin position="1635"/>
        <end position="1682"/>
    </location>
</feature>
<dbReference type="PROSITE" id="PS50067">
    <property type="entry name" value="KINESIN_MOTOR_2"/>
    <property type="match status" value="1"/>
</dbReference>
<feature type="compositionally biased region" description="Low complexity" evidence="11">
    <location>
        <begin position="273"/>
        <end position="287"/>
    </location>
</feature>
<evidence type="ECO:0000256" key="7">
    <source>
        <dbReference type="ARBA" id="ARBA00023175"/>
    </source>
</evidence>
<dbReference type="CTD" id="58004"/>
<comment type="similarity">
    <text evidence="9">Belongs to the TRAFAC class myosin-kinesin ATPase superfamily. Kinesin family.</text>
</comment>
<evidence type="ECO:0000313" key="14">
    <source>
        <dbReference type="RefSeq" id="XP_029316538.1"/>
    </source>
</evidence>
<feature type="compositionally biased region" description="Low complexity" evidence="11">
    <location>
        <begin position="1562"/>
        <end position="1602"/>
    </location>
</feature>
<dbReference type="GO" id="GO:0007018">
    <property type="term" value="P:microtubule-based movement"/>
    <property type="evidence" value="ECO:0007669"/>
    <property type="project" value="InterPro"/>
</dbReference>
<dbReference type="GeneID" id="115027380"/>
<dbReference type="InterPro" id="IPR027417">
    <property type="entry name" value="P-loop_NTPase"/>
</dbReference>
<feature type="compositionally biased region" description="Low complexity" evidence="11">
    <location>
        <begin position="1799"/>
        <end position="1818"/>
    </location>
</feature>
<evidence type="ECO:0000256" key="6">
    <source>
        <dbReference type="ARBA" id="ARBA00022840"/>
    </source>
</evidence>
<keyword evidence="5 9" id="KW-0547">Nucleotide-binding</keyword>
<feature type="region of interest" description="Disordered" evidence="11">
    <location>
        <begin position="1787"/>
        <end position="1831"/>
    </location>
</feature>
<feature type="compositionally biased region" description="Low complexity" evidence="11">
    <location>
        <begin position="1301"/>
        <end position="1312"/>
    </location>
</feature>
<protein>
    <submittedName>
        <fullName evidence="14">Kinesin-like protein KIF26A isoform X1</fullName>
    </submittedName>
</protein>
<dbReference type="OrthoDB" id="8862460at2759"/>
<dbReference type="GO" id="GO:0005874">
    <property type="term" value="C:microtubule"/>
    <property type="evidence" value="ECO:0007669"/>
    <property type="project" value="UniProtKB-KW"/>
</dbReference>
<dbReference type="PRINTS" id="PR00380">
    <property type="entry name" value="KINESINHEAVY"/>
</dbReference>
<feature type="compositionally biased region" description="Basic and acidic residues" evidence="11">
    <location>
        <begin position="1314"/>
        <end position="1327"/>
    </location>
</feature>
<feature type="compositionally biased region" description="Low complexity" evidence="11">
    <location>
        <begin position="1276"/>
        <end position="1287"/>
    </location>
</feature>
<dbReference type="InterPro" id="IPR001752">
    <property type="entry name" value="Kinesin_motor_dom"/>
</dbReference>